<reference evidence="6" key="1">
    <citation type="journal article" date="2015" name="PLoS Genet.">
        <title>Genome Sequence and Transcriptome Analyses of Chrysochromulina tobin: Metabolic Tools for Enhanced Algal Fitness in the Prominent Order Prymnesiales (Haptophyceae).</title>
        <authorList>
            <person name="Hovde B.T."/>
            <person name="Deodato C.R."/>
            <person name="Hunsperger H.M."/>
            <person name="Ryken S.A."/>
            <person name="Yost W."/>
            <person name="Jha R.K."/>
            <person name="Patterson J."/>
            <person name="Monnat R.J. Jr."/>
            <person name="Barlow S.B."/>
            <person name="Starkenburg S.R."/>
            <person name="Cattolico R.A."/>
        </authorList>
    </citation>
    <scope>NUCLEOTIDE SEQUENCE</scope>
    <source>
        <strain evidence="6">CCMP291</strain>
    </source>
</reference>
<dbReference type="OrthoDB" id="423410at2759"/>
<dbReference type="SUPFAM" id="SSF53474">
    <property type="entry name" value="alpha/beta-Hydrolases"/>
    <property type="match status" value="1"/>
</dbReference>
<dbReference type="Pfam" id="PF00135">
    <property type="entry name" value="COesterase"/>
    <property type="match status" value="1"/>
</dbReference>
<keyword evidence="6" id="KW-1185">Reference proteome</keyword>
<dbReference type="AlphaFoldDB" id="A0A0M0K1F2"/>
<dbReference type="GO" id="GO:0016787">
    <property type="term" value="F:hydrolase activity"/>
    <property type="evidence" value="ECO:0007669"/>
    <property type="project" value="UniProtKB-KW"/>
</dbReference>
<keyword evidence="2 3" id="KW-0378">Hydrolase</keyword>
<evidence type="ECO:0000256" key="3">
    <source>
        <dbReference type="RuleBase" id="RU361235"/>
    </source>
</evidence>
<protein>
    <recommendedName>
        <fullName evidence="3">Carboxylic ester hydrolase</fullName>
        <ecNumber evidence="3">3.1.1.-</ecNumber>
    </recommendedName>
</protein>
<comment type="caution">
    <text evidence="5">The sequence shown here is derived from an EMBL/GenBank/DDBJ whole genome shotgun (WGS) entry which is preliminary data.</text>
</comment>
<evidence type="ECO:0000313" key="6">
    <source>
        <dbReference type="Proteomes" id="UP000037460"/>
    </source>
</evidence>
<dbReference type="Proteomes" id="UP000037460">
    <property type="component" value="Unassembled WGS sequence"/>
</dbReference>
<evidence type="ECO:0000259" key="4">
    <source>
        <dbReference type="Pfam" id="PF00135"/>
    </source>
</evidence>
<accession>A0A0M0K1F2</accession>
<evidence type="ECO:0000256" key="2">
    <source>
        <dbReference type="ARBA" id="ARBA00022801"/>
    </source>
</evidence>
<organism evidence="5 6">
    <name type="scientific">Chrysochromulina tobinii</name>
    <dbReference type="NCBI Taxonomy" id="1460289"/>
    <lineage>
        <taxon>Eukaryota</taxon>
        <taxon>Haptista</taxon>
        <taxon>Haptophyta</taxon>
        <taxon>Prymnesiophyceae</taxon>
        <taxon>Prymnesiales</taxon>
        <taxon>Chrysochromulinaceae</taxon>
        <taxon>Chrysochromulina</taxon>
    </lineage>
</organism>
<dbReference type="PANTHER" id="PTHR11559">
    <property type="entry name" value="CARBOXYLESTERASE"/>
    <property type="match status" value="1"/>
</dbReference>
<name>A0A0M0K1F2_9EUKA</name>
<dbReference type="Gene3D" id="3.40.50.1820">
    <property type="entry name" value="alpha/beta hydrolase"/>
    <property type="match status" value="1"/>
</dbReference>
<dbReference type="ESTHER" id="9euka-a0a0m0k1f2">
    <property type="family name" value="Carb_B_Root"/>
</dbReference>
<sequence length="493" mass="51869">MGSYAGLAGECQGYTRAGQAGSEACRGYSEDCLNLNVYAPSSSSTTATSSGTGSSPQRPHAKRAVMVWIHGGCFVSGSAAGYNGTQLAKTHGVVVVVIQYRLGVFGFLGGEELRERDPEGSTGNWGLLDNVAALKWVHSNIAAFGGDPDNVMIFGESSGAGSVSQLLGIEAAWPYFHKAVMESGTAAFWTYLPLENAQQSYTAVLASTGCASALDKVDCLLGAGSNGFTSAVTSVPCRDGCTWAPTIDGVLIPDKTLSLGQQGYLRPNTPMISGFNLNDGAMFVPGYPAVLKTMSAAGLQTYFSDRFGEERVAELSTTFPVPGAWPGSADLSPYCYSAQQCETDFSYACTALWLTAAEAAGQATYVYLFSEPTTGDLALHGDEIKYVFGTLKEPSASQTAVSEAMMTYWTNFAKTGNPNDDGGAAGSSSRRAPPLEWPVWDAKSAAVLNITSSPIVRSVPVASYVGCPFFQQHWAFYSGCLPPPGRAVEKMAV</sequence>
<proteinExistence type="inferred from homology"/>
<dbReference type="EMBL" id="JWZX01001825">
    <property type="protein sequence ID" value="KOO32218.1"/>
    <property type="molecule type" value="Genomic_DNA"/>
</dbReference>
<dbReference type="PROSITE" id="PS00122">
    <property type="entry name" value="CARBOXYLESTERASE_B_1"/>
    <property type="match status" value="1"/>
</dbReference>
<dbReference type="InterPro" id="IPR050309">
    <property type="entry name" value="Type-B_Carboxylest/Lipase"/>
</dbReference>
<feature type="domain" description="Carboxylesterase type B" evidence="4">
    <location>
        <begin position="25"/>
        <end position="454"/>
    </location>
</feature>
<comment type="similarity">
    <text evidence="1 3">Belongs to the type-B carboxylesterase/lipase family.</text>
</comment>
<gene>
    <name evidence="5" type="ORF">Ctob_010462</name>
</gene>
<dbReference type="InterPro" id="IPR002018">
    <property type="entry name" value="CarbesteraseB"/>
</dbReference>
<dbReference type="InterPro" id="IPR019826">
    <property type="entry name" value="Carboxylesterase_B_AS"/>
</dbReference>
<dbReference type="EC" id="3.1.1.-" evidence="3"/>
<dbReference type="InterPro" id="IPR029058">
    <property type="entry name" value="AB_hydrolase_fold"/>
</dbReference>
<evidence type="ECO:0000313" key="5">
    <source>
        <dbReference type="EMBL" id="KOO32218.1"/>
    </source>
</evidence>
<evidence type="ECO:0000256" key="1">
    <source>
        <dbReference type="ARBA" id="ARBA00005964"/>
    </source>
</evidence>